<accession>A0ABP6N7S0</accession>
<evidence type="ECO:0000313" key="2">
    <source>
        <dbReference type="Proteomes" id="UP001500320"/>
    </source>
</evidence>
<name>A0ABP6N7S0_9ACTN</name>
<dbReference type="RefSeq" id="WP_344859771.1">
    <property type="nucleotide sequence ID" value="NZ_BAAAUT010000021.1"/>
</dbReference>
<sequence length="64" mass="6962">MATNFGYELSGITAVLIEGYNGWMAVKPGTLEKPTDDVFAFVDNEGDRVYAYVDRLIAVATNGN</sequence>
<proteinExistence type="predicted"/>
<evidence type="ECO:0000313" key="1">
    <source>
        <dbReference type="EMBL" id="GAA3136936.1"/>
    </source>
</evidence>
<comment type="caution">
    <text evidence="1">The sequence shown here is derived from an EMBL/GenBank/DDBJ whole genome shotgun (WGS) entry which is preliminary data.</text>
</comment>
<protein>
    <submittedName>
        <fullName evidence="1">Uncharacterized protein</fullName>
    </submittedName>
</protein>
<dbReference type="Proteomes" id="UP001500320">
    <property type="component" value="Unassembled WGS sequence"/>
</dbReference>
<reference evidence="2" key="1">
    <citation type="journal article" date="2019" name="Int. J. Syst. Evol. Microbiol.">
        <title>The Global Catalogue of Microorganisms (GCM) 10K type strain sequencing project: providing services to taxonomists for standard genome sequencing and annotation.</title>
        <authorList>
            <consortium name="The Broad Institute Genomics Platform"/>
            <consortium name="The Broad Institute Genome Sequencing Center for Infectious Disease"/>
            <person name="Wu L."/>
            <person name="Ma J."/>
        </authorList>
    </citation>
    <scope>NUCLEOTIDE SEQUENCE [LARGE SCALE GENOMIC DNA]</scope>
    <source>
        <strain evidence="2">JCM 9373</strain>
    </source>
</reference>
<organism evidence="1 2">
    <name type="scientific">Planomonospora alba</name>
    <dbReference type="NCBI Taxonomy" id="161354"/>
    <lineage>
        <taxon>Bacteria</taxon>
        <taxon>Bacillati</taxon>
        <taxon>Actinomycetota</taxon>
        <taxon>Actinomycetes</taxon>
        <taxon>Streptosporangiales</taxon>
        <taxon>Streptosporangiaceae</taxon>
        <taxon>Planomonospora</taxon>
    </lineage>
</organism>
<gene>
    <name evidence="1" type="ORF">GCM10010466_29690</name>
</gene>
<dbReference type="EMBL" id="BAAAUT010000021">
    <property type="protein sequence ID" value="GAA3136936.1"/>
    <property type="molecule type" value="Genomic_DNA"/>
</dbReference>
<keyword evidence="2" id="KW-1185">Reference proteome</keyword>